<gene>
    <name evidence="1" type="ORF">NIES267_02480</name>
</gene>
<protein>
    <submittedName>
        <fullName evidence="1">Uncharacterized protein</fullName>
    </submittedName>
</protein>
<name>A0A1Z4LHS5_9CYAN</name>
<dbReference type="OrthoDB" id="5372531at2"/>
<organism evidence="1 2">
    <name type="scientific">Calothrix parasitica NIES-267</name>
    <dbReference type="NCBI Taxonomy" id="1973488"/>
    <lineage>
        <taxon>Bacteria</taxon>
        <taxon>Bacillati</taxon>
        <taxon>Cyanobacteriota</taxon>
        <taxon>Cyanophyceae</taxon>
        <taxon>Nostocales</taxon>
        <taxon>Calotrichaceae</taxon>
        <taxon>Calothrix</taxon>
    </lineage>
</organism>
<proteinExistence type="predicted"/>
<keyword evidence="2" id="KW-1185">Reference proteome</keyword>
<dbReference type="Proteomes" id="UP000218418">
    <property type="component" value="Chromosome"/>
</dbReference>
<reference evidence="1 2" key="1">
    <citation type="submission" date="2017-06" db="EMBL/GenBank/DDBJ databases">
        <title>Genome sequencing of cyanobaciteial culture collection at National Institute for Environmental Studies (NIES).</title>
        <authorList>
            <person name="Hirose Y."/>
            <person name="Shimura Y."/>
            <person name="Fujisawa T."/>
            <person name="Nakamura Y."/>
            <person name="Kawachi M."/>
        </authorList>
    </citation>
    <scope>NUCLEOTIDE SEQUENCE [LARGE SCALE GENOMIC DNA]</scope>
    <source>
        <strain evidence="1 2">NIES-267</strain>
    </source>
</reference>
<dbReference type="AlphaFoldDB" id="A0A1Z4LHS5"/>
<evidence type="ECO:0000313" key="1">
    <source>
        <dbReference type="EMBL" id="BAY80783.1"/>
    </source>
</evidence>
<dbReference type="EMBL" id="AP018227">
    <property type="protein sequence ID" value="BAY80783.1"/>
    <property type="molecule type" value="Genomic_DNA"/>
</dbReference>
<accession>A0A1Z4LHS5</accession>
<sequence>MLNPKGDGIWFGVFQKDYNISSGYVNGTTFDELLADGKELFGQGYELVDVEYGEALHCGGSLRCSKC</sequence>
<evidence type="ECO:0000313" key="2">
    <source>
        <dbReference type="Proteomes" id="UP000218418"/>
    </source>
</evidence>